<protein>
    <submittedName>
        <fullName evidence="8">GNAT family N-acetyltransferase</fullName>
    </submittedName>
    <submittedName>
        <fullName evidence="7">Phospholipid acyltransferase</fullName>
    </submittedName>
</protein>
<sequence length="571" mass="65677">MVNVEEEILKKFPKIKQKGNFLSNSVLKIAKKIVHEEHINEFLTKNSHLIGFEFVDAVLDYFDFDYTVSSNNLQNIPTSGKVVIIANHPLGGLDALCLLKLVGSVRHDVKIVANDFLAGIEALKPLMIPIDNYKKRQSKSDIKAAYEALNKEEAIIIFPAGEVSRASAKGISDPNWSKGFLNFAQNANAAILPIFIDGKNSKVFYTMSIINKTFSTLLLSHEMFKSKSKNINIKIGEIIPSENIIPKGINKRFLVNLYKKHLYSLKKKKRKSFFITQKAIAHPQKKEDIIEELKSAKLIGNTKDGKRIYLYDYNEDSTVLKELGRLRELSFRKVGEGINKKRDTDKYDIYYRHIILWDENDLEIVGSYRIGDGDFINKNLGVKGFYSNSLFKYKNDFSPYLKNSIELGRSFVQPKYWGTRALDYLWYGIGAYLKQNPYIKYMFGPVSISGSFPQVAKDMLIFYYWHYFGIDKNIIEPRLTYQYSTNVQDIKEIFLLNDRKKDFKILKSSLNNMGVTIPTLFKQYSEVCEDGGVKFLGFNVDPDFSNCVDGFILVEINKLKEAQRKRYITNE</sequence>
<organism evidence="7 10">
    <name type="scientific">Malaciobacter marinus</name>
    <dbReference type="NCBI Taxonomy" id="505249"/>
    <lineage>
        <taxon>Bacteria</taxon>
        <taxon>Pseudomonadati</taxon>
        <taxon>Campylobacterota</taxon>
        <taxon>Epsilonproteobacteria</taxon>
        <taxon>Campylobacterales</taxon>
        <taxon>Arcobacteraceae</taxon>
        <taxon>Malaciobacter</taxon>
    </lineage>
</organism>
<evidence type="ECO:0000256" key="5">
    <source>
        <dbReference type="ARBA" id="ARBA00023315"/>
    </source>
</evidence>
<evidence type="ECO:0000259" key="6">
    <source>
        <dbReference type="SMART" id="SM00563"/>
    </source>
</evidence>
<dbReference type="SMART" id="SM00563">
    <property type="entry name" value="PlsC"/>
    <property type="match status" value="1"/>
</dbReference>
<keyword evidence="4" id="KW-0443">Lipid metabolism</keyword>
<dbReference type="AlphaFoldDB" id="A0A347TI80"/>
<dbReference type="SUPFAM" id="SSF69593">
    <property type="entry name" value="Glycerol-3-phosphate (1)-acyltransferase"/>
    <property type="match status" value="1"/>
</dbReference>
<dbReference type="Pfam" id="PF19576">
    <property type="entry name" value="Acyltransf_2"/>
    <property type="match status" value="1"/>
</dbReference>
<dbReference type="InterPro" id="IPR045746">
    <property type="entry name" value="ACT14924-like_Acyltransf_dom"/>
</dbReference>
<accession>A0A347TI80</accession>
<dbReference type="Proteomes" id="UP000224740">
    <property type="component" value="Unassembled WGS sequence"/>
</dbReference>
<evidence type="ECO:0000256" key="4">
    <source>
        <dbReference type="ARBA" id="ARBA00023098"/>
    </source>
</evidence>
<dbReference type="Pfam" id="PF13444">
    <property type="entry name" value="Acetyltransf_5"/>
    <property type="match status" value="1"/>
</dbReference>
<dbReference type="EMBL" id="CP032101">
    <property type="protein sequence ID" value="AXX86308.1"/>
    <property type="molecule type" value="Genomic_DNA"/>
</dbReference>
<dbReference type="CDD" id="cd07986">
    <property type="entry name" value="LPLAT_ACT14924-like"/>
    <property type="match status" value="1"/>
</dbReference>
<dbReference type="PANTHER" id="PTHR37323">
    <property type="entry name" value="GCN5-RELATED N-ACETYLTRANSFERASE"/>
    <property type="match status" value="1"/>
</dbReference>
<name>A0A347TI80_9BACT</name>
<dbReference type="EMBL" id="NXAO01000027">
    <property type="protein sequence ID" value="PHO15439.1"/>
    <property type="molecule type" value="Genomic_DNA"/>
</dbReference>
<dbReference type="Proteomes" id="UP000264693">
    <property type="component" value="Chromosome"/>
</dbReference>
<keyword evidence="3 7" id="KW-0808">Transferase</keyword>
<keyword evidence="5 7" id="KW-0012">Acyltransferase</keyword>
<reference evidence="7 10" key="3">
    <citation type="submission" date="2018-08" db="EMBL/GenBank/DDBJ databases">
        <title>Complete genome of the Arcobacter marinus type strain JCM 15502.</title>
        <authorList>
            <person name="Miller W.G."/>
            <person name="Yee E."/>
            <person name="Huynh S."/>
            <person name="Parker C.T."/>
        </authorList>
    </citation>
    <scope>NUCLEOTIDE SEQUENCE [LARGE SCALE GENOMIC DNA]</scope>
    <source>
        <strain evidence="7 10">JCM 15502</strain>
    </source>
</reference>
<dbReference type="GO" id="GO:0016746">
    <property type="term" value="F:acyltransferase activity"/>
    <property type="evidence" value="ECO:0007669"/>
    <property type="project" value="UniProtKB-KW"/>
</dbReference>
<dbReference type="InterPro" id="IPR002123">
    <property type="entry name" value="Plipid/glycerol_acylTrfase"/>
</dbReference>
<proteinExistence type="predicted"/>
<dbReference type="SUPFAM" id="SSF55729">
    <property type="entry name" value="Acyl-CoA N-acyltransferases (Nat)"/>
    <property type="match status" value="1"/>
</dbReference>
<comment type="pathway">
    <text evidence="1">Lipid metabolism.</text>
</comment>
<dbReference type="KEGG" id="amar:AMRN_0540"/>
<gene>
    <name evidence="7" type="ORF">AMRN_0540</name>
    <name evidence="8" type="ORF">CPH92_06905</name>
</gene>
<dbReference type="InterPro" id="IPR016181">
    <property type="entry name" value="Acyl_CoA_acyltransferase"/>
</dbReference>
<dbReference type="GO" id="GO:0006629">
    <property type="term" value="P:lipid metabolic process"/>
    <property type="evidence" value="ECO:0007669"/>
    <property type="project" value="UniProtKB-KW"/>
</dbReference>
<keyword evidence="2" id="KW-0444">Lipid biosynthesis</keyword>
<evidence type="ECO:0000256" key="2">
    <source>
        <dbReference type="ARBA" id="ARBA00022516"/>
    </source>
</evidence>
<evidence type="ECO:0000313" key="7">
    <source>
        <dbReference type="EMBL" id="AXX86308.1"/>
    </source>
</evidence>
<reference evidence="9" key="1">
    <citation type="submission" date="2017-09" db="EMBL/GenBank/DDBJ databases">
        <title>Arcobacter canalis sp. nov., a new species isolated from a water canal contaminated with urban sewage.</title>
        <authorList>
            <person name="Perez-Cataluna A."/>
            <person name="Salas-Masso N."/>
            <person name="Figueras M.J."/>
        </authorList>
    </citation>
    <scope>NUCLEOTIDE SEQUENCE [LARGE SCALE GENOMIC DNA]</scope>
    <source>
        <strain evidence="9">CECT 7727</strain>
    </source>
</reference>
<dbReference type="RefSeq" id="WP_099311006.1">
    <property type="nucleotide sequence ID" value="NZ_CP032101.1"/>
</dbReference>
<feature type="domain" description="Phospholipid/glycerol acyltransferase" evidence="6">
    <location>
        <begin position="82"/>
        <end position="199"/>
    </location>
</feature>
<dbReference type="InterPro" id="IPR052351">
    <property type="entry name" value="Ornithine_N-alpha-AT"/>
</dbReference>
<evidence type="ECO:0000313" key="10">
    <source>
        <dbReference type="Proteomes" id="UP000264693"/>
    </source>
</evidence>
<keyword evidence="9" id="KW-1185">Reference proteome</keyword>
<evidence type="ECO:0000256" key="3">
    <source>
        <dbReference type="ARBA" id="ARBA00022679"/>
    </source>
</evidence>
<evidence type="ECO:0000313" key="8">
    <source>
        <dbReference type="EMBL" id="PHO15439.1"/>
    </source>
</evidence>
<dbReference type="PANTHER" id="PTHR37323:SF1">
    <property type="entry name" value="L-ORNITHINE N(ALPHA)-ACYLTRANSFERASE"/>
    <property type="match status" value="1"/>
</dbReference>
<reference evidence="8" key="2">
    <citation type="submission" date="2017-09" db="EMBL/GenBank/DDBJ databases">
        <authorList>
            <person name="Perez-Cataluna A."/>
            <person name="Figueras M.J."/>
            <person name="Salas-Masso N."/>
        </authorList>
    </citation>
    <scope>NUCLEOTIDE SEQUENCE</scope>
    <source>
        <strain evidence="8">CECT 7727</strain>
    </source>
</reference>
<evidence type="ECO:0000313" key="9">
    <source>
        <dbReference type="Proteomes" id="UP000224740"/>
    </source>
</evidence>
<evidence type="ECO:0000256" key="1">
    <source>
        <dbReference type="ARBA" id="ARBA00005189"/>
    </source>
</evidence>